<evidence type="ECO:0000313" key="2">
    <source>
        <dbReference type="Proteomes" id="UP001152087"/>
    </source>
</evidence>
<evidence type="ECO:0000313" key="1">
    <source>
        <dbReference type="EMBL" id="KAJ4183636.1"/>
    </source>
</evidence>
<accession>A0A9W8R384</accession>
<dbReference type="AlphaFoldDB" id="A0A9W8R384"/>
<organism evidence="1 2">
    <name type="scientific">Fusarium falciforme</name>
    <dbReference type="NCBI Taxonomy" id="195108"/>
    <lineage>
        <taxon>Eukaryota</taxon>
        <taxon>Fungi</taxon>
        <taxon>Dikarya</taxon>
        <taxon>Ascomycota</taxon>
        <taxon>Pezizomycotina</taxon>
        <taxon>Sordariomycetes</taxon>
        <taxon>Hypocreomycetidae</taxon>
        <taxon>Hypocreales</taxon>
        <taxon>Nectriaceae</taxon>
        <taxon>Fusarium</taxon>
        <taxon>Fusarium solani species complex</taxon>
    </lineage>
</organism>
<reference evidence="1" key="1">
    <citation type="submission" date="2022-09" db="EMBL/GenBank/DDBJ databases">
        <title>Fusarium specimens isolated from Avocado Roots.</title>
        <authorList>
            <person name="Stajich J."/>
            <person name="Roper C."/>
            <person name="Heimlech-Rivalta G."/>
        </authorList>
    </citation>
    <scope>NUCLEOTIDE SEQUENCE</scope>
    <source>
        <strain evidence="1">A02</strain>
    </source>
</reference>
<keyword evidence="2" id="KW-1185">Reference proteome</keyword>
<protein>
    <submittedName>
        <fullName evidence="1">Uncharacterized protein</fullName>
    </submittedName>
</protein>
<sequence>MTDPNIPKAVEYRLITSMFNDGGFPMAWIGDTPTLDARREYIRAFLEWSLPRGDMENQERKLRDLAERKAAMLLVNDNVIEVGADQFEWLIDEMLWHAWRK</sequence>
<proteinExistence type="predicted"/>
<name>A0A9W8R384_9HYPO</name>
<dbReference type="OrthoDB" id="5100673at2759"/>
<gene>
    <name evidence="1" type="ORF">NW755_009670</name>
</gene>
<comment type="caution">
    <text evidence="1">The sequence shown here is derived from an EMBL/GenBank/DDBJ whole genome shotgun (WGS) entry which is preliminary data.</text>
</comment>
<dbReference type="EMBL" id="JAOQAV010000029">
    <property type="protein sequence ID" value="KAJ4183636.1"/>
    <property type="molecule type" value="Genomic_DNA"/>
</dbReference>
<dbReference type="Proteomes" id="UP001152087">
    <property type="component" value="Unassembled WGS sequence"/>
</dbReference>